<keyword evidence="3" id="KW-0315">Glutamine amidotransferase</keyword>
<dbReference type="AlphaFoldDB" id="A0AAN6LRD7"/>
<evidence type="ECO:0000259" key="5">
    <source>
        <dbReference type="PROSITE" id="PS51278"/>
    </source>
</evidence>
<dbReference type="SUPFAM" id="SSF56235">
    <property type="entry name" value="N-terminal nucleophile aminohydrolases (Ntn hydrolases)"/>
    <property type="match status" value="1"/>
</dbReference>
<dbReference type="InterPro" id="IPR051857">
    <property type="entry name" value="Asn_synthetase_domain"/>
</dbReference>
<feature type="region of interest" description="Disordered" evidence="4">
    <location>
        <begin position="546"/>
        <end position="570"/>
    </location>
</feature>
<dbReference type="PROSITE" id="PS51278">
    <property type="entry name" value="GATASE_TYPE_2"/>
    <property type="match status" value="1"/>
</dbReference>
<dbReference type="InterPro" id="IPR029055">
    <property type="entry name" value="Ntn_hydrolases_N"/>
</dbReference>
<evidence type="ECO:0000256" key="4">
    <source>
        <dbReference type="SAM" id="MobiDB-lite"/>
    </source>
</evidence>
<dbReference type="GO" id="GO:0006529">
    <property type="term" value="P:asparagine biosynthetic process"/>
    <property type="evidence" value="ECO:0007669"/>
    <property type="project" value="UniProtKB-KW"/>
</dbReference>
<sequence>MCGIFFSLCRGQSQSPDPGTARLLQNRGPDKYGTREVCLPAEKNDAPSYQATFVSTVLSLRGTAVTEQPLVEEASGSVLCWNGEAWKLAGQAVSGSDSQLVFQKLLDACNTDATQGRSIAQRRVVHLLSSVSGPYAFVFYDAKNRFLYYGRDCLGRRSLLTKHASNHDLVLSSVCENSSEERWSEIEADGIYAIDLSELPETGPLPTTHIPHCRQCLHTDQLHFVVPASDPDLGPTLQVVDQLGAALRESLALRVQHVREATDVVDSYDATDKARVGILFSGGLDCTLLARLAHELIPLEQSIDLINVAFQNPRIHKNLAPDESPYELCPDRITGRSSHQELVEVCPGRTWRFIATDVPYDYTLAKRSTIMTLMHPHNTEMDLSISYALYFASRGLGTVCGPDGKTVPYRSPAHVLLSGLGADELFGGYQRHAVAYSRLGYQGLIDELKLDFDRIGKRNLGRDDRVISDSGKEVRFPFLDEAFISSVLCLPVTSKCDFAVAQDQASDDPSKFLEPGKRALRILAWQLGMKRVATEKKRAIQFGSRTAKMETGRTKGTQQLTCCDPGNLQT</sequence>
<keyword evidence="1" id="KW-0028">Amino-acid biosynthesis</keyword>
<proteinExistence type="predicted"/>
<feature type="domain" description="Glutamine amidotransferase type-2" evidence="5">
    <location>
        <begin position="2"/>
        <end position="197"/>
    </location>
</feature>
<evidence type="ECO:0000256" key="1">
    <source>
        <dbReference type="ARBA" id="ARBA00022605"/>
    </source>
</evidence>
<evidence type="ECO:0000256" key="3">
    <source>
        <dbReference type="ARBA" id="ARBA00022962"/>
    </source>
</evidence>
<organism evidence="6 7">
    <name type="scientific">Pseudopithomyces chartarum</name>
    <dbReference type="NCBI Taxonomy" id="1892770"/>
    <lineage>
        <taxon>Eukaryota</taxon>
        <taxon>Fungi</taxon>
        <taxon>Dikarya</taxon>
        <taxon>Ascomycota</taxon>
        <taxon>Pezizomycotina</taxon>
        <taxon>Dothideomycetes</taxon>
        <taxon>Pleosporomycetidae</taxon>
        <taxon>Pleosporales</taxon>
        <taxon>Massarineae</taxon>
        <taxon>Didymosphaeriaceae</taxon>
        <taxon>Pseudopithomyces</taxon>
    </lineage>
</organism>
<reference evidence="6 7" key="1">
    <citation type="submission" date="2021-02" db="EMBL/GenBank/DDBJ databases">
        <title>Genome assembly of Pseudopithomyces chartarum.</title>
        <authorList>
            <person name="Jauregui R."/>
            <person name="Singh J."/>
            <person name="Voisey C."/>
        </authorList>
    </citation>
    <scope>NUCLEOTIDE SEQUENCE [LARGE SCALE GENOMIC DNA]</scope>
    <source>
        <strain evidence="6 7">AGR01</strain>
    </source>
</reference>
<feature type="compositionally biased region" description="Polar residues" evidence="4">
    <location>
        <begin position="554"/>
        <end position="570"/>
    </location>
</feature>
<accession>A0AAN6LRD7</accession>
<dbReference type="PANTHER" id="PTHR45937">
    <property type="entry name" value="ASPARAGINE SYNTHETASE DOMAIN-CONTAINING PROTEIN 1"/>
    <property type="match status" value="1"/>
</dbReference>
<dbReference type="Proteomes" id="UP001280581">
    <property type="component" value="Unassembled WGS sequence"/>
</dbReference>
<evidence type="ECO:0000256" key="2">
    <source>
        <dbReference type="ARBA" id="ARBA00022888"/>
    </source>
</evidence>
<dbReference type="PANTHER" id="PTHR45937:SF1">
    <property type="entry name" value="ASPARAGINE SYNTHETASE DOMAIN-CONTAINING PROTEIN 1"/>
    <property type="match status" value="1"/>
</dbReference>
<keyword evidence="2" id="KW-0061">Asparagine biosynthesis</keyword>
<evidence type="ECO:0000313" key="6">
    <source>
        <dbReference type="EMBL" id="KAK3202647.1"/>
    </source>
</evidence>
<keyword evidence="7" id="KW-1185">Reference proteome</keyword>
<dbReference type="InterPro" id="IPR001962">
    <property type="entry name" value="Asn_synthase"/>
</dbReference>
<dbReference type="InterPro" id="IPR017932">
    <property type="entry name" value="GATase_2_dom"/>
</dbReference>
<dbReference type="CDD" id="cd03766">
    <property type="entry name" value="Gn_AT_II_novel"/>
    <property type="match status" value="1"/>
</dbReference>
<gene>
    <name evidence="6" type="ORF">GRF29_154g271412</name>
</gene>
<name>A0AAN6LRD7_9PLEO</name>
<dbReference type="EMBL" id="WVTA01000013">
    <property type="protein sequence ID" value="KAK3202647.1"/>
    <property type="molecule type" value="Genomic_DNA"/>
</dbReference>
<dbReference type="Gene3D" id="3.40.50.620">
    <property type="entry name" value="HUPs"/>
    <property type="match status" value="1"/>
</dbReference>
<evidence type="ECO:0000313" key="7">
    <source>
        <dbReference type="Proteomes" id="UP001280581"/>
    </source>
</evidence>
<dbReference type="InterPro" id="IPR014729">
    <property type="entry name" value="Rossmann-like_a/b/a_fold"/>
</dbReference>
<comment type="caution">
    <text evidence="6">The sequence shown here is derived from an EMBL/GenBank/DDBJ whole genome shotgun (WGS) entry which is preliminary data.</text>
</comment>
<protein>
    <recommendedName>
        <fullName evidence="5">Glutamine amidotransferase type-2 domain-containing protein</fullName>
    </recommendedName>
</protein>
<dbReference type="GO" id="GO:0004066">
    <property type="term" value="F:asparagine synthase (glutamine-hydrolyzing) activity"/>
    <property type="evidence" value="ECO:0007669"/>
    <property type="project" value="InterPro"/>
</dbReference>
<dbReference type="SUPFAM" id="SSF52402">
    <property type="entry name" value="Adenine nucleotide alpha hydrolases-like"/>
    <property type="match status" value="1"/>
</dbReference>
<dbReference type="CDD" id="cd01991">
    <property type="entry name" value="Asn_synthase_B_C"/>
    <property type="match status" value="1"/>
</dbReference>
<dbReference type="Gene3D" id="3.60.20.10">
    <property type="entry name" value="Glutamine Phosphoribosylpyrophosphate, subunit 1, domain 1"/>
    <property type="match status" value="1"/>
</dbReference>